<evidence type="ECO:0000313" key="3">
    <source>
        <dbReference type="Proteomes" id="UP000193685"/>
    </source>
</evidence>
<name>A0A1Y2F1W8_PROLT</name>
<feature type="region of interest" description="Disordered" evidence="1">
    <location>
        <begin position="1"/>
        <end position="91"/>
    </location>
</feature>
<accession>A0A1Y2F1W8</accession>
<proteinExistence type="predicted"/>
<dbReference type="Proteomes" id="UP000193685">
    <property type="component" value="Unassembled WGS sequence"/>
</dbReference>
<evidence type="ECO:0000313" key="2">
    <source>
        <dbReference type="EMBL" id="ORY77697.1"/>
    </source>
</evidence>
<sequence length="235" mass="25792">MATHAECLSLPTVTVSSSPSRRGRQRQNAHDLHLLYPIHESDDPNAMCSRSKRSSVLTMDERRASRRSLSSMTLIGSSESRPSSSPPTSAHTYEDALRRLQQFNMTDSLLSLRDVTSRRSSLIVRPWTSGSVTDDGEEAFPDSGGSTTNWVATRSGNLVRSLSRLHRNGQGKETTVTTVELTKQASTSDSRSMPGSPDATIEQPSQNDASTSIWKRIVRSIGCVSISIDDRKGRQ</sequence>
<evidence type="ECO:0000256" key="1">
    <source>
        <dbReference type="SAM" id="MobiDB-lite"/>
    </source>
</evidence>
<feature type="compositionally biased region" description="Polar residues" evidence="1">
    <location>
        <begin position="184"/>
        <end position="193"/>
    </location>
</feature>
<dbReference type="RefSeq" id="XP_040723082.1">
    <property type="nucleotide sequence ID" value="XM_040870686.1"/>
</dbReference>
<protein>
    <submittedName>
        <fullName evidence="2">Uncharacterized protein</fullName>
    </submittedName>
</protein>
<dbReference type="AlphaFoldDB" id="A0A1Y2F1W8"/>
<comment type="caution">
    <text evidence="2">The sequence shown here is derived from an EMBL/GenBank/DDBJ whole genome shotgun (WGS) entry which is preliminary data.</text>
</comment>
<gene>
    <name evidence="2" type="ORF">BCR37DRAFT_389006</name>
</gene>
<feature type="region of interest" description="Disordered" evidence="1">
    <location>
        <begin position="182"/>
        <end position="210"/>
    </location>
</feature>
<feature type="compositionally biased region" description="Low complexity" evidence="1">
    <location>
        <begin position="77"/>
        <end position="89"/>
    </location>
</feature>
<keyword evidence="3" id="KW-1185">Reference proteome</keyword>
<reference evidence="2 3" key="1">
    <citation type="submission" date="2016-07" db="EMBL/GenBank/DDBJ databases">
        <title>Pervasive Adenine N6-methylation of Active Genes in Fungi.</title>
        <authorList>
            <consortium name="DOE Joint Genome Institute"/>
            <person name="Mondo S.J."/>
            <person name="Dannebaum R.O."/>
            <person name="Kuo R.C."/>
            <person name="Labutti K."/>
            <person name="Haridas S."/>
            <person name="Kuo A."/>
            <person name="Salamov A."/>
            <person name="Ahrendt S.R."/>
            <person name="Lipzen A."/>
            <person name="Sullivan W."/>
            <person name="Andreopoulos W.B."/>
            <person name="Clum A."/>
            <person name="Lindquist E."/>
            <person name="Daum C."/>
            <person name="Ramamoorthy G.K."/>
            <person name="Gryganskyi A."/>
            <person name="Culley D."/>
            <person name="Magnuson J.K."/>
            <person name="James T.Y."/>
            <person name="O'Malley M.A."/>
            <person name="Stajich J.E."/>
            <person name="Spatafora J.W."/>
            <person name="Visel A."/>
            <person name="Grigoriev I.V."/>
        </authorList>
    </citation>
    <scope>NUCLEOTIDE SEQUENCE [LARGE SCALE GENOMIC DNA]</scope>
    <source>
        <strain evidence="2 3">12-1054</strain>
    </source>
</reference>
<dbReference type="EMBL" id="MCFI01000019">
    <property type="protein sequence ID" value="ORY77697.1"/>
    <property type="molecule type" value="Genomic_DNA"/>
</dbReference>
<dbReference type="GeneID" id="63787285"/>
<organism evidence="2 3">
    <name type="scientific">Protomyces lactucae-debilis</name>
    <dbReference type="NCBI Taxonomy" id="2754530"/>
    <lineage>
        <taxon>Eukaryota</taxon>
        <taxon>Fungi</taxon>
        <taxon>Dikarya</taxon>
        <taxon>Ascomycota</taxon>
        <taxon>Taphrinomycotina</taxon>
        <taxon>Taphrinomycetes</taxon>
        <taxon>Taphrinales</taxon>
        <taxon>Protomycetaceae</taxon>
        <taxon>Protomyces</taxon>
    </lineage>
</organism>
<feature type="compositionally biased region" description="Low complexity" evidence="1">
    <location>
        <begin position="8"/>
        <end position="20"/>
    </location>
</feature>
<feature type="compositionally biased region" description="Polar residues" evidence="1">
    <location>
        <begin position="67"/>
        <end position="76"/>
    </location>
</feature>